<dbReference type="Proteomes" id="UP000595140">
    <property type="component" value="Unassembled WGS sequence"/>
</dbReference>
<keyword evidence="3" id="KW-1185">Reference proteome</keyword>
<reference evidence="2 3" key="1">
    <citation type="submission" date="2018-04" db="EMBL/GenBank/DDBJ databases">
        <authorList>
            <person name="Vogel A."/>
        </authorList>
    </citation>
    <scope>NUCLEOTIDE SEQUENCE [LARGE SCALE GENOMIC DNA]</scope>
</reference>
<feature type="region of interest" description="Disordered" evidence="1">
    <location>
        <begin position="177"/>
        <end position="211"/>
    </location>
</feature>
<dbReference type="EMBL" id="OOIL02000779">
    <property type="protein sequence ID" value="VFQ69356.1"/>
    <property type="molecule type" value="Genomic_DNA"/>
</dbReference>
<accession>A0A484L0G6</accession>
<proteinExistence type="predicted"/>
<evidence type="ECO:0000256" key="1">
    <source>
        <dbReference type="SAM" id="MobiDB-lite"/>
    </source>
</evidence>
<evidence type="ECO:0000313" key="2">
    <source>
        <dbReference type="EMBL" id="VFQ69356.1"/>
    </source>
</evidence>
<gene>
    <name evidence="2" type="ORF">CCAM_LOCUS11132</name>
</gene>
<sequence>MMLNLSQQVFQVGASAEGQPNNLNMNQIVQTLEAMRQFFQEEAPRNPKPPAWTVDSLKKNGAKEFVGAQSDEGENAEFWLDRIICVLTNMLVPEQHQVRLTLALLQDDAYYCWSSVPGKPEPHYGLEPVSTPKQECTKLLLGMNSKLMGLMGTANTDDFKILWAQAQNAQLLLNTMEKENEKETSKPIPSGGAKSAPPTTSHPVASSAPIL</sequence>
<protein>
    <submittedName>
        <fullName evidence="2">Uncharacterized protein</fullName>
    </submittedName>
</protein>
<dbReference type="AlphaFoldDB" id="A0A484L0G6"/>
<dbReference type="OrthoDB" id="1158383at2759"/>
<evidence type="ECO:0000313" key="3">
    <source>
        <dbReference type="Proteomes" id="UP000595140"/>
    </source>
</evidence>
<name>A0A484L0G6_9ASTE</name>
<organism evidence="2 3">
    <name type="scientific">Cuscuta campestris</name>
    <dbReference type="NCBI Taxonomy" id="132261"/>
    <lineage>
        <taxon>Eukaryota</taxon>
        <taxon>Viridiplantae</taxon>
        <taxon>Streptophyta</taxon>
        <taxon>Embryophyta</taxon>
        <taxon>Tracheophyta</taxon>
        <taxon>Spermatophyta</taxon>
        <taxon>Magnoliopsida</taxon>
        <taxon>eudicotyledons</taxon>
        <taxon>Gunneridae</taxon>
        <taxon>Pentapetalae</taxon>
        <taxon>asterids</taxon>
        <taxon>lamiids</taxon>
        <taxon>Solanales</taxon>
        <taxon>Convolvulaceae</taxon>
        <taxon>Cuscuteae</taxon>
        <taxon>Cuscuta</taxon>
        <taxon>Cuscuta subgen. Grammica</taxon>
        <taxon>Cuscuta sect. Cleistogrammica</taxon>
    </lineage>
</organism>